<protein>
    <recommendedName>
        <fullName evidence="1">Purple acid phosphatase C-terminal domain-containing protein</fullName>
    </recommendedName>
</protein>
<feature type="domain" description="Purple acid phosphatase C-terminal" evidence="1">
    <location>
        <begin position="13"/>
        <end position="50"/>
    </location>
</feature>
<feature type="non-terminal residue" evidence="2">
    <location>
        <position position="1"/>
    </location>
</feature>
<dbReference type="Proteomes" id="UP000054498">
    <property type="component" value="Unassembled WGS sequence"/>
</dbReference>
<dbReference type="InterPro" id="IPR029052">
    <property type="entry name" value="Metallo-depent_PP-like"/>
</dbReference>
<dbReference type="AlphaFoldDB" id="A0A0D2L1T7"/>
<dbReference type="KEGG" id="mng:MNEG_6679"/>
<dbReference type="Pfam" id="PF14008">
    <property type="entry name" value="Metallophos_C"/>
    <property type="match status" value="1"/>
</dbReference>
<keyword evidence="3" id="KW-1185">Reference proteome</keyword>
<dbReference type="OrthoDB" id="45007at2759"/>
<dbReference type="Gene3D" id="3.60.21.10">
    <property type="match status" value="1"/>
</dbReference>
<gene>
    <name evidence="2" type="ORF">MNEG_6679</name>
</gene>
<dbReference type="STRING" id="145388.A0A0D2L1T7"/>
<dbReference type="GeneID" id="25739555"/>
<sequence length="77" mass="8718">CTSYQPSLGGFCWNRQPDFSAYREPTFGAASLKLLNATHADWKFYRTSEKTKQGYEVADGVIINRLDQKGCPNHAFL</sequence>
<name>A0A0D2L1T7_9CHLO</name>
<dbReference type="EMBL" id="KK101329">
    <property type="protein sequence ID" value="KIZ01279.1"/>
    <property type="molecule type" value="Genomic_DNA"/>
</dbReference>
<evidence type="ECO:0000313" key="3">
    <source>
        <dbReference type="Proteomes" id="UP000054498"/>
    </source>
</evidence>
<evidence type="ECO:0000313" key="2">
    <source>
        <dbReference type="EMBL" id="KIZ01279.1"/>
    </source>
</evidence>
<proteinExistence type="predicted"/>
<dbReference type="InterPro" id="IPR025733">
    <property type="entry name" value="PAPs_C"/>
</dbReference>
<reference evidence="2 3" key="1">
    <citation type="journal article" date="2013" name="BMC Genomics">
        <title>Reconstruction of the lipid metabolism for the microalga Monoraphidium neglectum from its genome sequence reveals characteristics suitable for biofuel production.</title>
        <authorList>
            <person name="Bogen C."/>
            <person name="Al-Dilaimi A."/>
            <person name="Albersmeier A."/>
            <person name="Wichmann J."/>
            <person name="Grundmann M."/>
            <person name="Rupp O."/>
            <person name="Lauersen K.J."/>
            <person name="Blifernez-Klassen O."/>
            <person name="Kalinowski J."/>
            <person name="Goesmann A."/>
            <person name="Mussgnug J.H."/>
            <person name="Kruse O."/>
        </authorList>
    </citation>
    <scope>NUCLEOTIDE SEQUENCE [LARGE SCALE GENOMIC DNA]</scope>
    <source>
        <strain evidence="2 3">SAG 48.87</strain>
    </source>
</reference>
<dbReference type="RefSeq" id="XP_013900298.1">
    <property type="nucleotide sequence ID" value="XM_014044844.1"/>
</dbReference>
<organism evidence="2 3">
    <name type="scientific">Monoraphidium neglectum</name>
    <dbReference type="NCBI Taxonomy" id="145388"/>
    <lineage>
        <taxon>Eukaryota</taxon>
        <taxon>Viridiplantae</taxon>
        <taxon>Chlorophyta</taxon>
        <taxon>core chlorophytes</taxon>
        <taxon>Chlorophyceae</taxon>
        <taxon>CS clade</taxon>
        <taxon>Sphaeropleales</taxon>
        <taxon>Selenastraceae</taxon>
        <taxon>Monoraphidium</taxon>
    </lineage>
</organism>
<evidence type="ECO:0000259" key="1">
    <source>
        <dbReference type="Pfam" id="PF14008"/>
    </source>
</evidence>
<accession>A0A0D2L1T7</accession>